<dbReference type="Proteomes" id="UP001259347">
    <property type="component" value="Unassembled WGS sequence"/>
</dbReference>
<evidence type="ECO:0000313" key="3">
    <source>
        <dbReference type="Proteomes" id="UP001259347"/>
    </source>
</evidence>
<organism evidence="2 3">
    <name type="scientific">Microbacterium resistens</name>
    <dbReference type="NCBI Taxonomy" id="156977"/>
    <lineage>
        <taxon>Bacteria</taxon>
        <taxon>Bacillati</taxon>
        <taxon>Actinomycetota</taxon>
        <taxon>Actinomycetes</taxon>
        <taxon>Micrococcales</taxon>
        <taxon>Microbacteriaceae</taxon>
        <taxon>Microbacterium</taxon>
    </lineage>
</organism>
<proteinExistence type="predicted"/>
<keyword evidence="3" id="KW-1185">Reference proteome</keyword>
<gene>
    <name evidence="2" type="ORF">J2Y69_000115</name>
</gene>
<comment type="caution">
    <text evidence="2">The sequence shown here is derived from an EMBL/GenBank/DDBJ whole genome shotgun (WGS) entry which is preliminary data.</text>
</comment>
<protein>
    <submittedName>
        <fullName evidence="2">Uncharacterized protein</fullName>
    </submittedName>
</protein>
<evidence type="ECO:0000256" key="1">
    <source>
        <dbReference type="SAM" id="Phobius"/>
    </source>
</evidence>
<reference evidence="2 3" key="1">
    <citation type="submission" date="2023-07" db="EMBL/GenBank/DDBJ databases">
        <title>Sorghum-associated microbial communities from plants grown in Nebraska, USA.</title>
        <authorList>
            <person name="Schachtman D."/>
        </authorList>
    </citation>
    <scope>NUCLEOTIDE SEQUENCE [LARGE SCALE GENOMIC DNA]</scope>
    <source>
        <strain evidence="2 3">2980</strain>
    </source>
</reference>
<name>A0ABU1S8G0_9MICO</name>
<evidence type="ECO:0000313" key="2">
    <source>
        <dbReference type="EMBL" id="MDR6865533.1"/>
    </source>
</evidence>
<keyword evidence="1" id="KW-0472">Membrane</keyword>
<sequence length="54" mass="6086">MIPGTSLPFLFISLLIYVVIAALAGTVIYLAVRLAVQHALRSHDRWVEQGRPRR</sequence>
<keyword evidence="1" id="KW-1133">Transmembrane helix</keyword>
<dbReference type="EMBL" id="JAVDUM010000001">
    <property type="protein sequence ID" value="MDR6865533.1"/>
    <property type="molecule type" value="Genomic_DNA"/>
</dbReference>
<feature type="transmembrane region" description="Helical" evidence="1">
    <location>
        <begin position="6"/>
        <end position="32"/>
    </location>
</feature>
<dbReference type="RefSeq" id="WP_310016533.1">
    <property type="nucleotide sequence ID" value="NZ_JAVDUM010000001.1"/>
</dbReference>
<keyword evidence="1" id="KW-0812">Transmembrane</keyword>
<accession>A0ABU1S8G0</accession>